<keyword evidence="3" id="KW-1185">Reference proteome</keyword>
<feature type="domain" description="Polymerase beta nucleotidyltransferase" evidence="1">
    <location>
        <begin position="3"/>
        <end position="93"/>
    </location>
</feature>
<dbReference type="SUPFAM" id="SSF81301">
    <property type="entry name" value="Nucleotidyltransferase"/>
    <property type="match status" value="1"/>
</dbReference>
<dbReference type="Pfam" id="PF18765">
    <property type="entry name" value="Polbeta"/>
    <property type="match status" value="1"/>
</dbReference>
<evidence type="ECO:0000259" key="1">
    <source>
        <dbReference type="Pfam" id="PF18765"/>
    </source>
</evidence>
<dbReference type="InterPro" id="IPR043519">
    <property type="entry name" value="NT_sf"/>
</dbReference>
<proteinExistence type="predicted"/>
<dbReference type="InterPro" id="IPR052548">
    <property type="entry name" value="Type_VII_TA_antitoxin"/>
</dbReference>
<reference evidence="2 3" key="1">
    <citation type="submission" date="2018-10" db="EMBL/GenBank/DDBJ databases">
        <title>Genomic Encyclopedia of Archaeal and Bacterial Type Strains, Phase II (KMG-II): from individual species to whole genera.</title>
        <authorList>
            <person name="Goeker M."/>
        </authorList>
    </citation>
    <scope>NUCLEOTIDE SEQUENCE [LARGE SCALE GENOMIC DNA]</scope>
    <source>
        <strain evidence="2 3">DSM 23424</strain>
    </source>
</reference>
<dbReference type="OrthoDB" id="9803106at2"/>
<dbReference type="CDD" id="cd05403">
    <property type="entry name" value="NT_KNTase_like"/>
    <property type="match status" value="1"/>
</dbReference>
<dbReference type="InterPro" id="IPR041633">
    <property type="entry name" value="Polbeta"/>
</dbReference>
<gene>
    <name evidence="2" type="ORF">BXY75_3413</name>
</gene>
<dbReference type="PANTHER" id="PTHR33933">
    <property type="entry name" value="NUCLEOTIDYLTRANSFERASE"/>
    <property type="match status" value="1"/>
</dbReference>
<keyword evidence="2" id="KW-0808">Transferase</keyword>
<name>A0A3L9YNR0_9FLAO</name>
<evidence type="ECO:0000313" key="3">
    <source>
        <dbReference type="Proteomes" id="UP000271339"/>
    </source>
</evidence>
<comment type="caution">
    <text evidence="2">The sequence shown here is derived from an EMBL/GenBank/DDBJ whole genome shotgun (WGS) entry which is preliminary data.</text>
</comment>
<dbReference type="GO" id="GO:0016740">
    <property type="term" value="F:transferase activity"/>
    <property type="evidence" value="ECO:0007669"/>
    <property type="project" value="UniProtKB-KW"/>
</dbReference>
<protein>
    <submittedName>
        <fullName evidence="2">Nucleotidyltransferase-like protein</fullName>
    </submittedName>
</protein>
<dbReference type="EMBL" id="REFC01000018">
    <property type="protein sequence ID" value="RMA56292.1"/>
    <property type="molecule type" value="Genomic_DNA"/>
</dbReference>
<organism evidence="2 3">
    <name type="scientific">Ulvibacter antarcticus</name>
    <dbReference type="NCBI Taxonomy" id="442714"/>
    <lineage>
        <taxon>Bacteria</taxon>
        <taxon>Pseudomonadati</taxon>
        <taxon>Bacteroidota</taxon>
        <taxon>Flavobacteriia</taxon>
        <taxon>Flavobacteriales</taxon>
        <taxon>Flavobacteriaceae</taxon>
        <taxon>Ulvibacter</taxon>
    </lineage>
</organism>
<dbReference type="AlphaFoldDB" id="A0A3L9YNR0"/>
<dbReference type="Gene3D" id="3.30.460.10">
    <property type="entry name" value="Beta Polymerase, domain 2"/>
    <property type="match status" value="1"/>
</dbReference>
<dbReference type="RefSeq" id="WP_121908926.1">
    <property type="nucleotide sequence ID" value="NZ_REFC01000018.1"/>
</dbReference>
<sequence length="95" mass="11110">MKKEIQELIKNLPNLSKAYLFGSRAKNTHNDDSDYDICIVIKDLDKDLVFKTITDYMIANKDFIQPLVLTDDEFNEKIQIEIYKREIVENGKLIA</sequence>
<dbReference type="Proteomes" id="UP000271339">
    <property type="component" value="Unassembled WGS sequence"/>
</dbReference>
<accession>A0A3L9YNR0</accession>
<evidence type="ECO:0000313" key="2">
    <source>
        <dbReference type="EMBL" id="RMA56292.1"/>
    </source>
</evidence>
<dbReference type="PANTHER" id="PTHR33933:SF1">
    <property type="entry name" value="PROTEIN ADENYLYLTRANSFERASE MNTA-RELATED"/>
    <property type="match status" value="1"/>
</dbReference>